<keyword evidence="2" id="KW-1185">Reference proteome</keyword>
<accession>A0A8H5B9U0</accession>
<name>A0A8H5B9U0_9AGAR</name>
<dbReference type="OrthoDB" id="2883672at2759"/>
<reference evidence="1 2" key="1">
    <citation type="journal article" date="2020" name="ISME J.">
        <title>Uncovering the hidden diversity of litter-decomposition mechanisms in mushroom-forming fungi.</title>
        <authorList>
            <person name="Floudas D."/>
            <person name="Bentzer J."/>
            <person name="Ahren D."/>
            <person name="Johansson T."/>
            <person name="Persson P."/>
            <person name="Tunlid A."/>
        </authorList>
    </citation>
    <scope>NUCLEOTIDE SEQUENCE [LARGE SCALE GENOMIC DNA]</scope>
    <source>
        <strain evidence="1 2">CBS 101986</strain>
    </source>
</reference>
<comment type="caution">
    <text evidence="1">The sequence shown here is derived from an EMBL/GenBank/DDBJ whole genome shotgun (WGS) entry which is preliminary data.</text>
</comment>
<organism evidence="1 2">
    <name type="scientific">Psilocybe cf. subviscida</name>
    <dbReference type="NCBI Taxonomy" id="2480587"/>
    <lineage>
        <taxon>Eukaryota</taxon>
        <taxon>Fungi</taxon>
        <taxon>Dikarya</taxon>
        <taxon>Basidiomycota</taxon>
        <taxon>Agaricomycotina</taxon>
        <taxon>Agaricomycetes</taxon>
        <taxon>Agaricomycetidae</taxon>
        <taxon>Agaricales</taxon>
        <taxon>Agaricineae</taxon>
        <taxon>Strophariaceae</taxon>
        <taxon>Psilocybe</taxon>
    </lineage>
</organism>
<sequence>MGKSSQLDLQFAKAMRDHPYGVAMYRPPRSTVLRLGTVGYFDDFGAWNIIVDLTNAKDLASKGLGPMNAAEIEAAPVDNAIKWGPILSTSTQSSKVSFSGGVAPAPGIPVNASAVYSYSNSGDTGAILLTSPPVRHERFYHTSPFKEWMKNNAMKILKKYPDEMKQHGVWIITSTHTTDKCSILMWREQQKKFNVGFSADVSGAGSIKPDLEWYGANTDEGWGEYTADGEDRPVVFFGGLRFTTNSWYNPKKGVNLMNGFAAMSFRMGYDPDAVIKERIASMTDPDDEDQEIRFDAEENTWNIN</sequence>
<dbReference type="EMBL" id="JAACJJ010000029">
    <property type="protein sequence ID" value="KAF5319326.1"/>
    <property type="molecule type" value="Genomic_DNA"/>
</dbReference>
<evidence type="ECO:0000313" key="2">
    <source>
        <dbReference type="Proteomes" id="UP000567179"/>
    </source>
</evidence>
<proteinExistence type="predicted"/>
<gene>
    <name evidence="1" type="ORF">D9619_008651</name>
</gene>
<dbReference type="AlphaFoldDB" id="A0A8H5B9U0"/>
<protein>
    <submittedName>
        <fullName evidence="1">Uncharacterized protein</fullName>
    </submittedName>
</protein>
<dbReference type="Proteomes" id="UP000567179">
    <property type="component" value="Unassembled WGS sequence"/>
</dbReference>
<evidence type="ECO:0000313" key="1">
    <source>
        <dbReference type="EMBL" id="KAF5319326.1"/>
    </source>
</evidence>